<feature type="transmembrane region" description="Helical" evidence="1">
    <location>
        <begin position="71"/>
        <end position="91"/>
    </location>
</feature>
<dbReference type="Gene3D" id="3.40.50.300">
    <property type="entry name" value="P-loop containing nucleotide triphosphate hydrolases"/>
    <property type="match status" value="1"/>
</dbReference>
<dbReference type="PANTHER" id="PTHR41287">
    <property type="match status" value="1"/>
</dbReference>
<gene>
    <name evidence="4" type="ORF">ANBU17_28960</name>
</gene>
<evidence type="ECO:0000259" key="3">
    <source>
        <dbReference type="Pfam" id="PF20441"/>
    </source>
</evidence>
<evidence type="ECO:0000259" key="2">
    <source>
        <dbReference type="Pfam" id="PF03354"/>
    </source>
</evidence>
<dbReference type="Pfam" id="PF03354">
    <property type="entry name" value="TerL_ATPase"/>
    <property type="match status" value="1"/>
</dbReference>
<dbReference type="EMBL" id="BLYI01000067">
    <property type="protein sequence ID" value="GFO86549.1"/>
    <property type="molecule type" value="Genomic_DNA"/>
</dbReference>
<sequence>MIKHPAVNYAEEVAEERIRAPKYVKIQCREFLSIFRGESEIYCINTKLLKKIYVILKLLKMAKGPKAGQSIYKSLAGYQWLLITAVIGTVYREDKRKRRYQTALLEICRKNGKTFVVAVLFILLFYLEPSYSRFFSVAPDGALAREIKEAIEPLIQTNAAVFEKGEFKILRDYILHRPTKTKYTPLNYSTTRMDGKEPSVFIADEVGALPTPYAIEAMRSGQLLVKNKLGFIISTKYPTVHNPLEDEVQDAKMILDGLVEDPTVFALLYEPDNPDDWATDDDVLKDGNPLAQEIEEVWDDLVKKREKAIRRESLRENFLTKHCNIVYQGQGTEVYVEVEKVRACKIDHIDWEGMEVYIGVDLAMSNDNCAVAMSAEMDGEIYSDVIAFIPEGRIDEKNEFEHIDYRRFIQEMKCIACGDMTVDYSVIEDFVFGIEEKYGVTVRAIGYDRYNALSSAQKWNEKYETVEIRQHSDTLHPPTKLLYEYILNRQWHYTENILLEINFENAKCTFDTNMNRYVNKKKSSGKVDEVAAIINSIYLLQQNVLLYDGDFVVQTA</sequence>
<accession>A0A916QDG2</accession>
<dbReference type="InterPro" id="IPR046462">
    <property type="entry name" value="TerL_nuclease"/>
</dbReference>
<keyword evidence="5" id="KW-1185">Reference proteome</keyword>
<feature type="transmembrane region" description="Helical" evidence="1">
    <location>
        <begin position="111"/>
        <end position="127"/>
    </location>
</feature>
<reference evidence="4" key="1">
    <citation type="submission" date="2020-06" db="EMBL/GenBank/DDBJ databases">
        <title>Characterization of fructooligosaccharide metabolism and fructooligosaccharide-degrading enzymes in human commensal butyrate producers.</title>
        <authorList>
            <person name="Tanno H."/>
            <person name="Fujii T."/>
            <person name="Hirano K."/>
            <person name="Maeno S."/>
            <person name="Tonozuka T."/>
            <person name="Sakamoto M."/>
            <person name="Ohkuma M."/>
            <person name="Tochio T."/>
            <person name="Endo A."/>
        </authorList>
    </citation>
    <scope>NUCLEOTIDE SEQUENCE</scope>
    <source>
        <strain evidence="4">JCM 17466</strain>
    </source>
</reference>
<dbReference type="GO" id="GO:0004519">
    <property type="term" value="F:endonuclease activity"/>
    <property type="evidence" value="ECO:0007669"/>
    <property type="project" value="InterPro"/>
</dbReference>
<feature type="domain" description="Terminase large subunit-like endonuclease" evidence="3">
    <location>
        <begin position="260"/>
        <end position="537"/>
    </location>
</feature>
<name>A0A916QDG2_9FIRM</name>
<keyword evidence="1" id="KW-0812">Transmembrane</keyword>
<proteinExistence type="predicted"/>
<evidence type="ECO:0000256" key="1">
    <source>
        <dbReference type="SAM" id="Phobius"/>
    </source>
</evidence>
<organism evidence="4 5">
    <name type="scientific">Anaerostipes butyraticus</name>
    <dbReference type="NCBI Taxonomy" id="645466"/>
    <lineage>
        <taxon>Bacteria</taxon>
        <taxon>Bacillati</taxon>
        <taxon>Bacillota</taxon>
        <taxon>Clostridia</taxon>
        <taxon>Lachnospirales</taxon>
        <taxon>Lachnospiraceae</taxon>
        <taxon>Anaerostipes</taxon>
    </lineage>
</organism>
<dbReference type="AlphaFoldDB" id="A0A916QDG2"/>
<evidence type="ECO:0000313" key="5">
    <source>
        <dbReference type="Proteomes" id="UP000613208"/>
    </source>
</evidence>
<comment type="caution">
    <text evidence="4">The sequence shown here is derived from an EMBL/GenBank/DDBJ whole genome shotgun (WGS) entry which is preliminary data.</text>
</comment>
<keyword evidence="1" id="KW-0472">Membrane</keyword>
<feature type="domain" description="Terminase large subunit-like ATPase" evidence="2">
    <location>
        <begin position="85"/>
        <end position="251"/>
    </location>
</feature>
<dbReference type="Pfam" id="PF20441">
    <property type="entry name" value="TerL_nuclease"/>
    <property type="match status" value="1"/>
</dbReference>
<keyword evidence="1" id="KW-1133">Transmembrane helix</keyword>
<dbReference type="RefSeq" id="WP_201312196.1">
    <property type="nucleotide sequence ID" value="NZ_BLYI01000067.1"/>
</dbReference>
<dbReference type="InterPro" id="IPR027417">
    <property type="entry name" value="P-loop_NTPase"/>
</dbReference>
<dbReference type="PANTHER" id="PTHR41287:SF1">
    <property type="entry name" value="PROTEIN YMFN"/>
    <property type="match status" value="1"/>
</dbReference>
<dbReference type="InterPro" id="IPR046461">
    <property type="entry name" value="TerL_ATPase"/>
</dbReference>
<protein>
    <submittedName>
        <fullName evidence="4">Terminase</fullName>
    </submittedName>
</protein>
<dbReference type="InterPro" id="IPR005021">
    <property type="entry name" value="Terminase_largesu-like"/>
</dbReference>
<evidence type="ECO:0000313" key="4">
    <source>
        <dbReference type="EMBL" id="GFO86549.1"/>
    </source>
</evidence>
<dbReference type="Proteomes" id="UP000613208">
    <property type="component" value="Unassembled WGS sequence"/>
</dbReference>